<evidence type="ECO:0000313" key="4">
    <source>
        <dbReference type="Proteomes" id="UP001304515"/>
    </source>
</evidence>
<name>A0AA96EWY7_9FLAO</name>
<evidence type="ECO:0000313" key="3">
    <source>
        <dbReference type="EMBL" id="WNM22421.1"/>
    </source>
</evidence>
<dbReference type="InterPro" id="IPR046232">
    <property type="entry name" value="DUF6265"/>
</dbReference>
<keyword evidence="4" id="KW-1185">Reference proteome</keyword>
<dbReference type="EMBL" id="CP134890">
    <property type="protein sequence ID" value="WNM22421.1"/>
    <property type="molecule type" value="Genomic_DNA"/>
</dbReference>
<accession>A0AA96F671</accession>
<reference evidence="2 4" key="1">
    <citation type="submission" date="2023-09" db="EMBL/GenBank/DDBJ databases">
        <title>Flavobacterium sp. a novel bacteria isolate from Pepper rhizosphere.</title>
        <authorList>
            <person name="Peng Y."/>
            <person name="Lee J."/>
        </authorList>
    </citation>
    <scope>NUCLEOTIDE SEQUENCE</scope>
    <source>
        <strain evidence="2">PMR2A8</strain>
        <strain evidence="3 4">PMTSA4</strain>
    </source>
</reference>
<proteinExistence type="predicted"/>
<protein>
    <submittedName>
        <fullName evidence="2">DUF6265 family protein</fullName>
    </submittedName>
</protein>
<sequence>MMKKYFYILFALLIVACNKNSDKNFEKLNELSWLEGNWGNKLRDGNLVENWTKENDSTFTAKSYYIKGKDTLHFEDIKLTQREEDVFYIATVKGQNNDEPVEFKLNPNTENGFSFENPTHDYPQTIEYKKLSDNQMSATVSGKMEGKVNSDTYILNKK</sequence>
<evidence type="ECO:0000313" key="2">
    <source>
        <dbReference type="EMBL" id="WNM18370.1"/>
    </source>
</evidence>
<dbReference type="KEGG" id="fcj:RN605_03420"/>
<organism evidence="2">
    <name type="scientific">Flavobacterium capsici</name>
    <dbReference type="NCBI Taxonomy" id="3075618"/>
    <lineage>
        <taxon>Bacteria</taxon>
        <taxon>Pseudomonadati</taxon>
        <taxon>Bacteroidota</taxon>
        <taxon>Flavobacteriia</taxon>
        <taxon>Flavobacteriales</taxon>
        <taxon>Flavobacteriaceae</taxon>
        <taxon>Flavobacterium</taxon>
    </lineage>
</organism>
<dbReference type="RefSeq" id="WP_313322243.1">
    <property type="nucleotide sequence ID" value="NZ_CP134878.1"/>
</dbReference>
<feature type="domain" description="DUF6265" evidence="1">
    <location>
        <begin position="32"/>
        <end position="141"/>
    </location>
</feature>
<dbReference type="Proteomes" id="UP001304515">
    <property type="component" value="Chromosome"/>
</dbReference>
<accession>A0AA96EWY7</accession>
<dbReference type="PROSITE" id="PS51257">
    <property type="entry name" value="PROKAR_LIPOPROTEIN"/>
    <property type="match status" value="1"/>
</dbReference>
<dbReference type="Pfam" id="PF19780">
    <property type="entry name" value="DUF6265"/>
    <property type="match status" value="1"/>
</dbReference>
<dbReference type="EMBL" id="CP134878">
    <property type="protein sequence ID" value="WNM18370.1"/>
    <property type="molecule type" value="Genomic_DNA"/>
</dbReference>
<gene>
    <name evidence="3" type="ORF">RN605_03420</name>
    <name evidence="2" type="ORF">RN608_10120</name>
</gene>
<dbReference type="AlphaFoldDB" id="A0AA96EWY7"/>
<evidence type="ECO:0000259" key="1">
    <source>
        <dbReference type="Pfam" id="PF19780"/>
    </source>
</evidence>